<dbReference type="EMBL" id="NFKM01000014">
    <property type="protein sequence ID" value="OUP59388.1"/>
    <property type="molecule type" value="Genomic_DNA"/>
</dbReference>
<dbReference type="Proteomes" id="UP001220658">
    <property type="component" value="Unassembled WGS sequence"/>
</dbReference>
<feature type="binding site" evidence="10 14">
    <location>
        <position position="66"/>
    </location>
    <ligand>
        <name>substrate</name>
    </ligand>
</feature>
<reference evidence="16" key="2">
    <citation type="journal article" date="2018" name="BMC Genomics">
        <title>Whole genome sequencing and function prediction of 133 gut anaerobes isolated from chicken caecum in pure cultures.</title>
        <authorList>
            <person name="Medvecky M."/>
            <person name="Cejkova D."/>
            <person name="Polansky O."/>
            <person name="Karasova D."/>
            <person name="Kubasova T."/>
            <person name="Cizek A."/>
            <person name="Rychlik I."/>
        </authorList>
    </citation>
    <scope>NUCLEOTIDE SEQUENCE</scope>
    <source>
        <strain evidence="16">An178</strain>
    </source>
</reference>
<accession>A0A1Y4LRY2</accession>
<keyword evidence="13" id="KW-0170">Cobalt</keyword>
<comment type="cofactor">
    <cofactor evidence="2">
        <name>Mn(2+)</name>
        <dbReference type="ChEBI" id="CHEBI:29035"/>
    </cofactor>
</comment>
<comment type="cofactor">
    <cofactor evidence="3">
        <name>Co(2+)</name>
        <dbReference type="ChEBI" id="CHEBI:48828"/>
    </cofactor>
</comment>
<reference evidence="17" key="1">
    <citation type="submission" date="2017-04" db="EMBL/GenBank/DDBJ databases">
        <title>Function of individual gut microbiota members based on whole genome sequencing of pure cultures obtained from chicken caecum.</title>
        <authorList>
            <person name="Medvecky M."/>
            <person name="Cejkova D."/>
            <person name="Polansky O."/>
            <person name="Karasova D."/>
            <person name="Kubasova T."/>
            <person name="Cizek A."/>
            <person name="Rychlik I."/>
        </authorList>
    </citation>
    <scope>NUCLEOTIDE SEQUENCE [LARGE SCALE GENOMIC DNA]</scope>
    <source>
        <strain evidence="17">An178</strain>
    </source>
</reference>
<dbReference type="GO" id="GO:0046872">
    <property type="term" value="F:metal ion binding"/>
    <property type="evidence" value="ECO:0007669"/>
    <property type="project" value="UniProtKB-UniRule"/>
</dbReference>
<keyword evidence="17" id="KW-1185">Reference proteome</keyword>
<dbReference type="InterPro" id="IPR000056">
    <property type="entry name" value="Ribul_P_3_epim-like"/>
</dbReference>
<dbReference type="GO" id="GO:0005737">
    <property type="term" value="C:cytoplasm"/>
    <property type="evidence" value="ECO:0007669"/>
    <property type="project" value="UniProtKB-ARBA"/>
</dbReference>
<comment type="cofactor">
    <cofactor evidence="10 13">
        <name>a divalent metal cation</name>
        <dbReference type="ChEBI" id="CHEBI:60240"/>
    </cofactor>
    <text evidence="10 13">Binds 1 divalent metal cation per subunit.</text>
</comment>
<comment type="cofactor">
    <cofactor evidence="4">
        <name>Zn(2+)</name>
        <dbReference type="ChEBI" id="CHEBI:29105"/>
    </cofactor>
</comment>
<dbReference type="PROSITE" id="PS01086">
    <property type="entry name" value="RIBUL_P_3_EPIMER_2"/>
    <property type="match status" value="1"/>
</dbReference>
<reference evidence="15" key="3">
    <citation type="submission" date="2023-01" db="EMBL/GenBank/DDBJ databases">
        <title>Human gut microbiome strain richness.</title>
        <authorList>
            <person name="Chen-Liaw A."/>
        </authorList>
    </citation>
    <scope>NUCLEOTIDE SEQUENCE</scope>
    <source>
        <strain evidence="15">D55st1_G4_D55t1_190419</strain>
    </source>
</reference>
<dbReference type="NCBIfam" id="TIGR01163">
    <property type="entry name" value="rpe"/>
    <property type="match status" value="1"/>
</dbReference>
<comment type="caution">
    <text evidence="16">The sequence shown here is derived from an EMBL/GenBank/DDBJ whole genome shotgun (WGS) entry which is preliminary data.</text>
</comment>
<feature type="binding site" evidence="10">
    <location>
        <begin position="179"/>
        <end position="181"/>
    </location>
    <ligand>
        <name>substrate</name>
    </ligand>
</feature>
<comment type="function">
    <text evidence="10">Catalyzes the reversible epimerization of D-ribulose 5-phosphate to D-xylulose 5-phosphate.</text>
</comment>
<evidence type="ECO:0000256" key="3">
    <source>
        <dbReference type="ARBA" id="ARBA00001941"/>
    </source>
</evidence>
<dbReference type="AlphaFoldDB" id="A0A1Y4LRY2"/>
<dbReference type="NCBIfam" id="NF004076">
    <property type="entry name" value="PRK05581.1-4"/>
    <property type="match status" value="1"/>
</dbReference>
<dbReference type="Proteomes" id="UP000195447">
    <property type="component" value="Unassembled WGS sequence"/>
</dbReference>
<evidence type="ECO:0000256" key="8">
    <source>
        <dbReference type="ARBA" id="ARBA00022723"/>
    </source>
</evidence>
<evidence type="ECO:0000256" key="11">
    <source>
        <dbReference type="PIRNR" id="PIRNR001461"/>
    </source>
</evidence>
<proteinExistence type="inferred from homology"/>
<evidence type="ECO:0000256" key="4">
    <source>
        <dbReference type="ARBA" id="ARBA00001947"/>
    </source>
</evidence>
<name>A0A1Y4LRY2_9FIRM</name>
<gene>
    <name evidence="10 15" type="primary">rpe</name>
    <name evidence="16" type="ORF">B5F14_07515</name>
    <name evidence="15" type="ORF">POG00_05795</name>
</gene>
<dbReference type="PROSITE" id="PS01085">
    <property type="entry name" value="RIBUL_P_3_EPIMER_1"/>
    <property type="match status" value="1"/>
</dbReference>
<evidence type="ECO:0000256" key="5">
    <source>
        <dbReference type="ARBA" id="ARBA00001954"/>
    </source>
</evidence>
<evidence type="ECO:0000313" key="15">
    <source>
        <dbReference type="EMBL" id="MDC0828223.1"/>
    </source>
</evidence>
<dbReference type="PANTHER" id="PTHR11749">
    <property type="entry name" value="RIBULOSE-5-PHOSPHATE-3-EPIMERASE"/>
    <property type="match status" value="1"/>
</dbReference>
<feature type="active site" description="Proton acceptor" evidence="10 12">
    <location>
        <position position="35"/>
    </location>
</feature>
<evidence type="ECO:0000256" key="1">
    <source>
        <dbReference type="ARBA" id="ARBA00001782"/>
    </source>
</evidence>
<comment type="catalytic activity">
    <reaction evidence="1 10 11">
        <text>D-ribulose 5-phosphate = D-xylulose 5-phosphate</text>
        <dbReference type="Rhea" id="RHEA:13677"/>
        <dbReference type="ChEBI" id="CHEBI:57737"/>
        <dbReference type="ChEBI" id="CHEBI:58121"/>
        <dbReference type="EC" id="5.1.3.1"/>
    </reaction>
</comment>
<comment type="pathway">
    <text evidence="10">Carbohydrate degradation.</text>
</comment>
<dbReference type="SUPFAM" id="SSF51366">
    <property type="entry name" value="Ribulose-phoshate binding barrel"/>
    <property type="match status" value="1"/>
</dbReference>
<dbReference type="EMBL" id="JAQNCK010000013">
    <property type="protein sequence ID" value="MDC0828223.1"/>
    <property type="molecule type" value="Genomic_DNA"/>
</dbReference>
<dbReference type="GO" id="GO:0019323">
    <property type="term" value="P:pentose catabolic process"/>
    <property type="evidence" value="ECO:0007669"/>
    <property type="project" value="UniProtKB-UniRule"/>
</dbReference>
<dbReference type="FunFam" id="3.20.20.70:FF:000004">
    <property type="entry name" value="Ribulose-phosphate 3-epimerase"/>
    <property type="match status" value="1"/>
</dbReference>
<comment type="cofactor">
    <cofactor evidence="5">
        <name>Fe(2+)</name>
        <dbReference type="ChEBI" id="CHEBI:29033"/>
    </cofactor>
</comment>
<dbReference type="InterPro" id="IPR011060">
    <property type="entry name" value="RibuloseP-bd_barrel"/>
</dbReference>
<dbReference type="GO" id="GO:0006098">
    <property type="term" value="P:pentose-phosphate shunt"/>
    <property type="evidence" value="ECO:0007669"/>
    <property type="project" value="UniProtKB-UniRule"/>
</dbReference>
<feature type="binding site" evidence="10 14">
    <location>
        <begin position="201"/>
        <end position="202"/>
    </location>
    <ligand>
        <name>substrate</name>
    </ligand>
</feature>
<dbReference type="PIRSF" id="PIRSF001461">
    <property type="entry name" value="RPE"/>
    <property type="match status" value="1"/>
</dbReference>
<keyword evidence="13" id="KW-0862">Zinc</keyword>
<dbReference type="GeneID" id="79876717"/>
<feature type="binding site" evidence="10 14">
    <location>
        <position position="8"/>
    </location>
    <ligand>
        <name>substrate</name>
    </ligand>
</feature>
<dbReference type="Gene3D" id="3.20.20.70">
    <property type="entry name" value="Aldolase class I"/>
    <property type="match status" value="1"/>
</dbReference>
<feature type="binding site" evidence="10 13">
    <location>
        <position position="179"/>
    </location>
    <ligand>
        <name>a divalent metal cation</name>
        <dbReference type="ChEBI" id="CHEBI:60240"/>
    </ligand>
</feature>
<evidence type="ECO:0000256" key="9">
    <source>
        <dbReference type="ARBA" id="ARBA00023235"/>
    </source>
</evidence>
<keyword evidence="9 10" id="KW-0413">Isomerase</keyword>
<feature type="binding site" evidence="10 13">
    <location>
        <position position="33"/>
    </location>
    <ligand>
        <name>a divalent metal cation</name>
        <dbReference type="ChEBI" id="CHEBI:60240"/>
    </ligand>
</feature>
<evidence type="ECO:0000256" key="6">
    <source>
        <dbReference type="ARBA" id="ARBA00009541"/>
    </source>
</evidence>
<protein>
    <recommendedName>
        <fullName evidence="7 10">Ribulose-phosphate 3-epimerase</fullName>
        <ecNumber evidence="7 10">5.1.3.1</ecNumber>
    </recommendedName>
</protein>
<dbReference type="HAMAP" id="MF_02227">
    <property type="entry name" value="RPE"/>
    <property type="match status" value="1"/>
</dbReference>
<keyword evidence="10 11" id="KW-0119">Carbohydrate metabolism</keyword>
<comment type="similarity">
    <text evidence="6 10 11">Belongs to the ribulose-phosphate 3-epimerase family.</text>
</comment>
<dbReference type="GO" id="GO:0004750">
    <property type="term" value="F:D-ribulose-phosphate 3-epimerase activity"/>
    <property type="evidence" value="ECO:0007669"/>
    <property type="project" value="UniProtKB-UniRule"/>
</dbReference>
<evidence type="ECO:0000256" key="7">
    <source>
        <dbReference type="ARBA" id="ARBA00013188"/>
    </source>
</evidence>
<feature type="binding site" evidence="10 13">
    <location>
        <position position="66"/>
    </location>
    <ligand>
        <name>a divalent metal cation</name>
        <dbReference type="ChEBI" id="CHEBI:60240"/>
    </ligand>
</feature>
<keyword evidence="13" id="KW-0464">Manganese</keyword>
<keyword evidence="8 10" id="KW-0479">Metal-binding</keyword>
<evidence type="ECO:0000256" key="10">
    <source>
        <dbReference type="HAMAP-Rule" id="MF_02227"/>
    </source>
</evidence>
<evidence type="ECO:0000256" key="12">
    <source>
        <dbReference type="PIRSR" id="PIRSR001461-1"/>
    </source>
</evidence>
<evidence type="ECO:0000256" key="14">
    <source>
        <dbReference type="PIRSR" id="PIRSR001461-3"/>
    </source>
</evidence>
<evidence type="ECO:0000313" key="16">
    <source>
        <dbReference type="EMBL" id="OUP59388.1"/>
    </source>
</evidence>
<dbReference type="Pfam" id="PF00834">
    <property type="entry name" value="Ribul_P_3_epim"/>
    <property type="match status" value="1"/>
</dbReference>
<dbReference type="InterPro" id="IPR026019">
    <property type="entry name" value="Ribul_P_3_epim"/>
</dbReference>
<dbReference type="CDD" id="cd00429">
    <property type="entry name" value="RPE"/>
    <property type="match status" value="1"/>
</dbReference>
<dbReference type="RefSeq" id="WP_022355304.1">
    <property type="nucleotide sequence ID" value="NZ_CALHAA010000035.1"/>
</dbReference>
<feature type="binding site" evidence="10 13">
    <location>
        <position position="35"/>
    </location>
    <ligand>
        <name>a divalent metal cation</name>
        <dbReference type="ChEBI" id="CHEBI:60240"/>
    </ligand>
</feature>
<feature type="binding site" evidence="14">
    <location>
        <position position="181"/>
    </location>
    <ligand>
        <name>substrate</name>
    </ligand>
</feature>
<feature type="binding site" evidence="10 14">
    <location>
        <begin position="146"/>
        <end position="149"/>
    </location>
    <ligand>
        <name>substrate</name>
    </ligand>
</feature>
<organism evidence="16 17">
    <name type="scientific">Faecalitalea cylindroides</name>
    <dbReference type="NCBI Taxonomy" id="39483"/>
    <lineage>
        <taxon>Bacteria</taxon>
        <taxon>Bacillati</taxon>
        <taxon>Bacillota</taxon>
        <taxon>Erysipelotrichia</taxon>
        <taxon>Erysipelotrichales</taxon>
        <taxon>Erysipelotrichaceae</taxon>
        <taxon>Faecalitalea</taxon>
    </lineage>
</organism>
<dbReference type="InterPro" id="IPR013785">
    <property type="entry name" value="Aldolase_TIM"/>
</dbReference>
<dbReference type="EC" id="5.1.3.1" evidence="7 10"/>
<evidence type="ECO:0000256" key="2">
    <source>
        <dbReference type="ARBA" id="ARBA00001936"/>
    </source>
</evidence>
<evidence type="ECO:0000313" key="17">
    <source>
        <dbReference type="Proteomes" id="UP000195447"/>
    </source>
</evidence>
<sequence length="218" mass="24828">MERIIAPSVLSLDYSKMTEQIEQLNQSKAKWLHFDVMDGHFVPNITFGPDILKGFRKASPLFMDVHLMISDPEYYAPIFVKAGADMITFHVESFDNDTDKCLAFMQKMQDLHVQVGFTLRPATPIEPFEALLEQADMVLVMSVNPGFGGQSFMDDQLDKVRWLYKKREEKQLNYRIEIDGGINHETYKKACDAGCDTLVAGSYVFKNDIVSTIEGLLK</sequence>
<evidence type="ECO:0000256" key="13">
    <source>
        <dbReference type="PIRSR" id="PIRSR001461-2"/>
    </source>
</evidence>
<feature type="active site" description="Proton donor" evidence="10 12">
    <location>
        <position position="179"/>
    </location>
</feature>